<dbReference type="PANTHER" id="PTHR19879:SF9">
    <property type="entry name" value="TRANSCRIPTION INITIATION FACTOR TFIID SUBUNIT 5"/>
    <property type="match status" value="1"/>
</dbReference>
<dbReference type="CDD" id="cd00200">
    <property type="entry name" value="WD40"/>
    <property type="match status" value="1"/>
</dbReference>
<evidence type="ECO:0000313" key="3">
    <source>
        <dbReference type="Proteomes" id="UP000753908"/>
    </source>
</evidence>
<keyword evidence="1" id="KW-0853">WD repeat</keyword>
<dbReference type="PROSITE" id="PS50294">
    <property type="entry name" value="WD_REPEATS_REGION"/>
    <property type="match status" value="3"/>
</dbReference>
<dbReference type="Gene3D" id="2.130.10.10">
    <property type="entry name" value="YVTN repeat-like/Quinoprotein amine dehydrogenase"/>
    <property type="match status" value="2"/>
</dbReference>
<comment type="caution">
    <text evidence="2">The sequence shown here is derived from an EMBL/GenBank/DDBJ whole genome shotgun (WGS) entry which is preliminary data.</text>
</comment>
<dbReference type="PROSITE" id="PS50082">
    <property type="entry name" value="WD_REPEATS_2"/>
    <property type="match status" value="5"/>
</dbReference>
<gene>
    <name evidence="2" type="ORF">KME25_12315</name>
</gene>
<dbReference type="Pfam" id="PF00400">
    <property type="entry name" value="WD40"/>
    <property type="match status" value="6"/>
</dbReference>
<feature type="repeat" description="WD" evidence="1">
    <location>
        <begin position="65"/>
        <end position="98"/>
    </location>
</feature>
<dbReference type="SUPFAM" id="SSF50998">
    <property type="entry name" value="Quinoprotein alcohol dehydrogenase-like"/>
    <property type="match status" value="1"/>
</dbReference>
<accession>A0A951PLL5</accession>
<dbReference type="InterPro" id="IPR015943">
    <property type="entry name" value="WD40/YVTN_repeat-like_dom_sf"/>
</dbReference>
<feature type="repeat" description="WD" evidence="1">
    <location>
        <begin position="204"/>
        <end position="227"/>
    </location>
</feature>
<dbReference type="EMBL" id="JAHHIF010000013">
    <property type="protein sequence ID" value="MBW4545214.1"/>
    <property type="molecule type" value="Genomic_DNA"/>
</dbReference>
<feature type="repeat" description="WD" evidence="1">
    <location>
        <begin position="286"/>
        <end position="317"/>
    </location>
</feature>
<dbReference type="InterPro" id="IPR001680">
    <property type="entry name" value="WD40_rpt"/>
</dbReference>
<dbReference type="AlphaFoldDB" id="A0A951PLL5"/>
<dbReference type="InterPro" id="IPR011047">
    <property type="entry name" value="Quinoprotein_ADH-like_sf"/>
</dbReference>
<proteinExistence type="predicted"/>
<dbReference type="Proteomes" id="UP000753908">
    <property type="component" value="Unassembled WGS sequence"/>
</dbReference>
<dbReference type="PANTHER" id="PTHR19879">
    <property type="entry name" value="TRANSCRIPTION INITIATION FACTOR TFIID"/>
    <property type="match status" value="1"/>
</dbReference>
<name>A0A951PLL5_9CYAN</name>
<sequence>MYRLGATGKKLFDRHFSETLSEYVTAIAWSPNGKTLAIGSASGEVILWQNLPSPSEIKWSFIPIEFGEGQSIDCLAFSKDGEFLAASGQDGRVKIWRLHPDAGVYRCRPLHTLENAPAWVDKLSWSSTSNQLAFCLKRHVQVWDADAGEVVATLNFEESSVLGMSWHPSGQHLAVCGDKGVKVWNAADWNDDPCFFALPTASVAIAWSPDGNYLAAGNLDNTLTVWEWGYLDPWVMRGFPGKIRNLVWSKPVTSVGAPVLALSSVEGVVIWEKQADELGGWDGRVLEAHDGMVQALAFQPDTFLLSSAADDGQICLWHKAKKVAQVLEGSPDGFSCLAWHPQGHQLAAGGQNGELLIWSKSNQGKGFGGR</sequence>
<protein>
    <submittedName>
        <fullName evidence="2">PD40 domain-containing protein</fullName>
    </submittedName>
</protein>
<reference evidence="2" key="2">
    <citation type="journal article" date="2022" name="Microbiol. Resour. Announc.">
        <title>Metagenome Sequencing to Explore Phylogenomics of Terrestrial Cyanobacteria.</title>
        <authorList>
            <person name="Ward R.D."/>
            <person name="Stajich J.E."/>
            <person name="Johansen J.R."/>
            <person name="Huntemann M."/>
            <person name="Clum A."/>
            <person name="Foster B."/>
            <person name="Foster B."/>
            <person name="Roux S."/>
            <person name="Palaniappan K."/>
            <person name="Varghese N."/>
            <person name="Mukherjee S."/>
            <person name="Reddy T.B.K."/>
            <person name="Daum C."/>
            <person name="Copeland A."/>
            <person name="Chen I.A."/>
            <person name="Ivanova N.N."/>
            <person name="Kyrpides N.C."/>
            <person name="Shapiro N."/>
            <person name="Eloe-Fadrosh E.A."/>
            <person name="Pietrasiak N."/>
        </authorList>
    </citation>
    <scope>NUCLEOTIDE SEQUENCE</scope>
    <source>
        <strain evidence="2">CPER-KK1</strain>
    </source>
</reference>
<organism evidence="2 3">
    <name type="scientific">Symplocastrum torsivum CPER-KK1</name>
    <dbReference type="NCBI Taxonomy" id="450513"/>
    <lineage>
        <taxon>Bacteria</taxon>
        <taxon>Bacillati</taxon>
        <taxon>Cyanobacteriota</taxon>
        <taxon>Cyanophyceae</taxon>
        <taxon>Oscillatoriophycideae</taxon>
        <taxon>Oscillatoriales</taxon>
        <taxon>Microcoleaceae</taxon>
        <taxon>Symplocastrum</taxon>
    </lineage>
</organism>
<feature type="repeat" description="WD" evidence="1">
    <location>
        <begin position="327"/>
        <end position="359"/>
    </location>
</feature>
<evidence type="ECO:0000313" key="2">
    <source>
        <dbReference type="EMBL" id="MBW4545214.1"/>
    </source>
</evidence>
<dbReference type="SMART" id="SM00320">
    <property type="entry name" value="WD40"/>
    <property type="match status" value="7"/>
</dbReference>
<reference evidence="2" key="1">
    <citation type="submission" date="2021-05" db="EMBL/GenBank/DDBJ databases">
        <authorList>
            <person name="Pietrasiak N."/>
            <person name="Ward R."/>
            <person name="Stajich J.E."/>
            <person name="Kurbessoian T."/>
        </authorList>
    </citation>
    <scope>NUCLEOTIDE SEQUENCE</scope>
    <source>
        <strain evidence="2">CPER-KK1</strain>
    </source>
</reference>
<feature type="repeat" description="WD" evidence="1">
    <location>
        <begin position="17"/>
        <end position="49"/>
    </location>
</feature>
<evidence type="ECO:0000256" key="1">
    <source>
        <dbReference type="PROSITE-ProRule" id="PRU00221"/>
    </source>
</evidence>